<feature type="DNA-binding region" description="H-T-H motif" evidence="4">
    <location>
        <begin position="34"/>
        <end position="53"/>
    </location>
</feature>
<reference evidence="6 7" key="1">
    <citation type="submission" date="2019-12" db="EMBL/GenBank/DDBJ databases">
        <title>Nocardia macrotermitis sp. nov. and Nocardia aurantia sp. nov., isolated from the gut of the fungus growing-termite Macrotermes natalensis.</title>
        <authorList>
            <person name="Christine B."/>
            <person name="Rene B."/>
        </authorList>
    </citation>
    <scope>NUCLEOTIDE SEQUENCE [LARGE SCALE GENOMIC DNA]</scope>
    <source>
        <strain evidence="6 7">DSM 102126</strain>
    </source>
</reference>
<dbReference type="AlphaFoldDB" id="A0A6I4WHV4"/>
<name>A0A6I4WHV4_9ACTN</name>
<dbReference type="GO" id="GO:0000976">
    <property type="term" value="F:transcription cis-regulatory region binding"/>
    <property type="evidence" value="ECO:0007669"/>
    <property type="project" value="TreeGrafter"/>
</dbReference>
<dbReference type="RefSeq" id="WP_161104749.1">
    <property type="nucleotide sequence ID" value="NZ_JBHLYI010000018.1"/>
</dbReference>
<keyword evidence="3" id="KW-0804">Transcription</keyword>
<dbReference type="SUPFAM" id="SSF46689">
    <property type="entry name" value="Homeodomain-like"/>
    <property type="match status" value="1"/>
</dbReference>
<gene>
    <name evidence="6" type="ORF">GQ466_21325</name>
</gene>
<dbReference type="SUPFAM" id="SSF48498">
    <property type="entry name" value="Tetracyclin repressor-like, C-terminal domain"/>
    <property type="match status" value="1"/>
</dbReference>
<dbReference type="InterPro" id="IPR050109">
    <property type="entry name" value="HTH-type_TetR-like_transc_reg"/>
</dbReference>
<accession>A0A6I4WHV4</accession>
<dbReference type="PANTHER" id="PTHR30055">
    <property type="entry name" value="HTH-TYPE TRANSCRIPTIONAL REGULATOR RUTR"/>
    <property type="match status" value="1"/>
</dbReference>
<sequence>MSDGTGAPPDDDLRERILRAATRLFAELGYDATPLDLIADTAGTGTGMVTELVGGKQALYLEVMRRAYEAEQEMLVAATDAFTPTVEGAVALVDAVLDFYAANPQFRALWMHRWLADAADTERLEAEYVLSQTQHVMERTRELVPPDVDAYYLVATVIWTVFGFLAGGRPTQGLPSRHHPDADEIERFRNYLHVLTRRMVAPC</sequence>
<dbReference type="GO" id="GO:0003700">
    <property type="term" value="F:DNA-binding transcription factor activity"/>
    <property type="evidence" value="ECO:0007669"/>
    <property type="project" value="TreeGrafter"/>
</dbReference>
<dbReference type="OrthoDB" id="3404594at2"/>
<evidence type="ECO:0000256" key="2">
    <source>
        <dbReference type="ARBA" id="ARBA00023125"/>
    </source>
</evidence>
<keyword evidence="7" id="KW-1185">Reference proteome</keyword>
<evidence type="ECO:0000256" key="1">
    <source>
        <dbReference type="ARBA" id="ARBA00023015"/>
    </source>
</evidence>
<dbReference type="InterPro" id="IPR036271">
    <property type="entry name" value="Tet_transcr_reg_TetR-rel_C_sf"/>
</dbReference>
<comment type="caution">
    <text evidence="6">The sequence shown here is derived from an EMBL/GenBank/DDBJ whole genome shotgun (WGS) entry which is preliminary data.</text>
</comment>
<keyword evidence="2 4" id="KW-0238">DNA-binding</keyword>
<evidence type="ECO:0000313" key="6">
    <source>
        <dbReference type="EMBL" id="MXQ66564.1"/>
    </source>
</evidence>
<dbReference type="PANTHER" id="PTHR30055:SF234">
    <property type="entry name" value="HTH-TYPE TRANSCRIPTIONAL REGULATOR BETI"/>
    <property type="match status" value="1"/>
</dbReference>
<evidence type="ECO:0000256" key="3">
    <source>
        <dbReference type="ARBA" id="ARBA00023163"/>
    </source>
</evidence>
<dbReference type="PROSITE" id="PS50977">
    <property type="entry name" value="HTH_TETR_2"/>
    <property type="match status" value="1"/>
</dbReference>
<dbReference type="InterPro" id="IPR001647">
    <property type="entry name" value="HTH_TetR"/>
</dbReference>
<dbReference type="InterPro" id="IPR009057">
    <property type="entry name" value="Homeodomain-like_sf"/>
</dbReference>
<proteinExistence type="predicted"/>
<dbReference type="Gene3D" id="1.10.357.10">
    <property type="entry name" value="Tetracycline Repressor, domain 2"/>
    <property type="match status" value="1"/>
</dbReference>
<dbReference type="EMBL" id="WUTW01000004">
    <property type="protein sequence ID" value="MXQ66564.1"/>
    <property type="molecule type" value="Genomic_DNA"/>
</dbReference>
<keyword evidence="1" id="KW-0805">Transcription regulation</keyword>
<dbReference type="Proteomes" id="UP000431901">
    <property type="component" value="Unassembled WGS sequence"/>
</dbReference>
<feature type="domain" description="HTH tetR-type" evidence="5">
    <location>
        <begin position="11"/>
        <end position="71"/>
    </location>
</feature>
<evidence type="ECO:0000313" key="7">
    <source>
        <dbReference type="Proteomes" id="UP000431901"/>
    </source>
</evidence>
<dbReference type="Pfam" id="PF00440">
    <property type="entry name" value="TetR_N"/>
    <property type="match status" value="1"/>
</dbReference>
<evidence type="ECO:0000259" key="5">
    <source>
        <dbReference type="PROSITE" id="PS50977"/>
    </source>
</evidence>
<evidence type="ECO:0000256" key="4">
    <source>
        <dbReference type="PROSITE-ProRule" id="PRU00335"/>
    </source>
</evidence>
<organism evidence="6 7">
    <name type="scientific">Actinomadura rayongensis</name>
    <dbReference type="NCBI Taxonomy" id="1429076"/>
    <lineage>
        <taxon>Bacteria</taxon>
        <taxon>Bacillati</taxon>
        <taxon>Actinomycetota</taxon>
        <taxon>Actinomycetes</taxon>
        <taxon>Streptosporangiales</taxon>
        <taxon>Thermomonosporaceae</taxon>
        <taxon>Actinomadura</taxon>
    </lineage>
</organism>
<protein>
    <submittedName>
        <fullName evidence="6">TetR family transcriptional regulator</fullName>
    </submittedName>
</protein>